<comment type="similarity">
    <text evidence="1">Belongs to the carbon-nitrogen hydrolase superfamily. Nitrilase family.</text>
</comment>
<sequence length="331" mass="36513">MTKLEIIRPETSLSPKAGDGLTVALGQIAPVWLDRKATTAKVAATVEHAADNGTEMVCFGEGLLPGYPFWVERTDGAVFESDDQKAWYAHYLDQGVVIERGDLAEIQKLARDRRIAVYLGMMERAPDRGGHTLYATLAYIDQTGEIRSAHRKLQPTYEERLVWGQGDGNGLRVHRLGPFTAGGLNCWENWLPLARAALYGQGEDLHVAVWPGGPQNTESLTPVIAREGRSFALSVSGFMDPKTIALDLPGADEMKQSDLLFARGGSCIAGPDGKWLIPPINDREALLIATLDHGAVRRERHNFDSVGHYSRPDVLQLHVNRERQSTVRLKD</sequence>
<dbReference type="InterPro" id="IPR003010">
    <property type="entry name" value="C-N_Hydrolase"/>
</dbReference>
<gene>
    <name evidence="4" type="ORF">ACFONP_01155</name>
</gene>
<dbReference type="GO" id="GO:0016787">
    <property type="term" value="F:hydrolase activity"/>
    <property type="evidence" value="ECO:0007669"/>
    <property type="project" value="UniProtKB-KW"/>
</dbReference>
<feature type="active site" description="Proton acceptor" evidence="2">
    <location>
        <position position="61"/>
    </location>
</feature>
<reference evidence="5" key="1">
    <citation type="journal article" date="2019" name="Int. J. Syst. Evol. Microbiol.">
        <title>The Global Catalogue of Microorganisms (GCM) 10K type strain sequencing project: providing services to taxonomists for standard genome sequencing and annotation.</title>
        <authorList>
            <consortium name="The Broad Institute Genomics Platform"/>
            <consortium name="The Broad Institute Genome Sequencing Center for Infectious Disease"/>
            <person name="Wu L."/>
            <person name="Ma J."/>
        </authorList>
    </citation>
    <scope>NUCLEOTIDE SEQUENCE [LARGE SCALE GENOMIC DNA]</scope>
    <source>
        <strain evidence="5">KCTC 22245</strain>
    </source>
</reference>
<evidence type="ECO:0000313" key="5">
    <source>
        <dbReference type="Proteomes" id="UP001595607"/>
    </source>
</evidence>
<keyword evidence="4" id="KW-0378">Hydrolase</keyword>
<dbReference type="PANTHER" id="PTHR46044">
    <property type="entry name" value="NITRILASE"/>
    <property type="match status" value="1"/>
</dbReference>
<dbReference type="EMBL" id="JBHRVA010000002">
    <property type="protein sequence ID" value="MFC3301337.1"/>
    <property type="molecule type" value="Genomic_DNA"/>
</dbReference>
<evidence type="ECO:0000256" key="1">
    <source>
        <dbReference type="ARBA" id="ARBA00008129"/>
    </source>
</evidence>
<dbReference type="InterPro" id="IPR044149">
    <property type="entry name" value="Nitrilases_CHs"/>
</dbReference>
<dbReference type="SUPFAM" id="SSF56317">
    <property type="entry name" value="Carbon-nitrogen hydrolase"/>
    <property type="match status" value="1"/>
</dbReference>
<comment type="caution">
    <text evidence="4">The sequence shown here is derived from an EMBL/GenBank/DDBJ whole genome shotgun (WGS) entry which is preliminary data.</text>
</comment>
<dbReference type="PROSITE" id="PS50263">
    <property type="entry name" value="CN_HYDROLASE"/>
    <property type="match status" value="1"/>
</dbReference>
<dbReference type="PROSITE" id="PS00920">
    <property type="entry name" value="NITRIL_CHT_1"/>
    <property type="match status" value="1"/>
</dbReference>
<dbReference type="Proteomes" id="UP001595607">
    <property type="component" value="Unassembled WGS sequence"/>
</dbReference>
<evidence type="ECO:0000259" key="3">
    <source>
        <dbReference type="PROSITE" id="PS50263"/>
    </source>
</evidence>
<dbReference type="InterPro" id="IPR000132">
    <property type="entry name" value="Nitrilase/CN_hydratase_CS"/>
</dbReference>
<dbReference type="InterPro" id="IPR036526">
    <property type="entry name" value="C-N_Hydrolase_sf"/>
</dbReference>
<dbReference type="Gene3D" id="3.60.110.10">
    <property type="entry name" value="Carbon-nitrogen hydrolase"/>
    <property type="match status" value="1"/>
</dbReference>
<dbReference type="Pfam" id="PF00795">
    <property type="entry name" value="CN_hydrolase"/>
    <property type="match status" value="1"/>
</dbReference>
<protein>
    <submittedName>
        <fullName evidence="4">Carbon-nitrogen hydrolase family protein</fullName>
    </submittedName>
</protein>
<dbReference type="CDD" id="cd07564">
    <property type="entry name" value="nitrilases_CHs"/>
    <property type="match status" value="1"/>
</dbReference>
<keyword evidence="5" id="KW-1185">Reference proteome</keyword>
<dbReference type="RefSeq" id="WP_189572154.1">
    <property type="nucleotide sequence ID" value="NZ_BMXU01000001.1"/>
</dbReference>
<accession>A0ABV7M991</accession>
<proteinExistence type="inferred from homology"/>
<dbReference type="PROSITE" id="PS00921">
    <property type="entry name" value="NITRIL_CHT_2"/>
    <property type="match status" value="1"/>
</dbReference>
<organism evidence="4 5">
    <name type="scientific">Parvularcula lutaonensis</name>
    <dbReference type="NCBI Taxonomy" id="491923"/>
    <lineage>
        <taxon>Bacteria</taxon>
        <taxon>Pseudomonadati</taxon>
        <taxon>Pseudomonadota</taxon>
        <taxon>Alphaproteobacteria</taxon>
        <taxon>Parvularculales</taxon>
        <taxon>Parvularculaceae</taxon>
        <taxon>Parvularcula</taxon>
    </lineage>
</organism>
<feature type="domain" description="CN hydrolase" evidence="3">
    <location>
        <begin position="21"/>
        <end position="293"/>
    </location>
</feature>
<name>A0ABV7M991_9PROT</name>
<evidence type="ECO:0000313" key="4">
    <source>
        <dbReference type="EMBL" id="MFC3301337.1"/>
    </source>
</evidence>
<dbReference type="PANTHER" id="PTHR46044:SF1">
    <property type="entry name" value="CN HYDROLASE DOMAIN-CONTAINING PROTEIN"/>
    <property type="match status" value="1"/>
</dbReference>
<evidence type="ECO:0000256" key="2">
    <source>
        <dbReference type="PROSITE-ProRule" id="PRU10139"/>
    </source>
</evidence>